<dbReference type="Pfam" id="PF03960">
    <property type="entry name" value="ArsC"/>
    <property type="match status" value="1"/>
</dbReference>
<evidence type="ECO:0008006" key="2">
    <source>
        <dbReference type="Google" id="ProtNLM"/>
    </source>
</evidence>
<protein>
    <recommendedName>
        <fullName evidence="2">Arsenate reductase (Glutaredoxin)</fullName>
    </recommendedName>
</protein>
<proteinExistence type="predicted"/>
<dbReference type="PANTHER" id="PTHR30041">
    <property type="entry name" value="ARSENATE REDUCTASE"/>
    <property type="match status" value="1"/>
</dbReference>
<accession>A0A382H854</accession>
<dbReference type="EMBL" id="UINC01059736">
    <property type="protein sequence ID" value="SVB83474.1"/>
    <property type="molecule type" value="Genomic_DNA"/>
</dbReference>
<evidence type="ECO:0000313" key="1">
    <source>
        <dbReference type="EMBL" id="SVB83474.1"/>
    </source>
</evidence>
<name>A0A382H854_9ZZZZ</name>
<gene>
    <name evidence="1" type="ORF">METZ01_LOCUS236328</name>
</gene>
<sequence length="98" mass="11222">VQLLRNNGIEPEVVEYLKYPLSVDELKSIAQMLGLRPKDFIRKGEQDFKNLDLKEKLEDDEVLFSVMADFPKLMERPIAVKGGRAIIGRPPDEILDLI</sequence>
<dbReference type="SUPFAM" id="SSF52833">
    <property type="entry name" value="Thioredoxin-like"/>
    <property type="match status" value="1"/>
</dbReference>
<dbReference type="PANTHER" id="PTHR30041:SF4">
    <property type="entry name" value="ARSENATE REDUCTASE"/>
    <property type="match status" value="1"/>
</dbReference>
<dbReference type="AlphaFoldDB" id="A0A382H854"/>
<reference evidence="1" key="1">
    <citation type="submission" date="2018-05" db="EMBL/GenBank/DDBJ databases">
        <authorList>
            <person name="Lanie J.A."/>
            <person name="Ng W.-L."/>
            <person name="Kazmierczak K.M."/>
            <person name="Andrzejewski T.M."/>
            <person name="Davidsen T.M."/>
            <person name="Wayne K.J."/>
            <person name="Tettelin H."/>
            <person name="Glass J.I."/>
            <person name="Rusch D."/>
            <person name="Podicherti R."/>
            <person name="Tsui H.-C.T."/>
            <person name="Winkler M.E."/>
        </authorList>
    </citation>
    <scope>NUCLEOTIDE SEQUENCE</scope>
</reference>
<organism evidence="1">
    <name type="scientific">marine metagenome</name>
    <dbReference type="NCBI Taxonomy" id="408172"/>
    <lineage>
        <taxon>unclassified sequences</taxon>
        <taxon>metagenomes</taxon>
        <taxon>ecological metagenomes</taxon>
    </lineage>
</organism>
<dbReference type="PROSITE" id="PS51353">
    <property type="entry name" value="ARSC"/>
    <property type="match status" value="1"/>
</dbReference>
<dbReference type="InterPro" id="IPR006660">
    <property type="entry name" value="Arsenate_reductase-like"/>
</dbReference>
<dbReference type="InterPro" id="IPR036249">
    <property type="entry name" value="Thioredoxin-like_sf"/>
</dbReference>
<feature type="non-terminal residue" evidence="1">
    <location>
        <position position="1"/>
    </location>
</feature>
<dbReference type="Gene3D" id="3.40.30.10">
    <property type="entry name" value="Glutaredoxin"/>
    <property type="match status" value="1"/>
</dbReference>